<dbReference type="HAMAP" id="MF_01371_B">
    <property type="entry name" value="Ribosomal_uL30_B"/>
    <property type="match status" value="1"/>
</dbReference>
<dbReference type="CDD" id="cd01658">
    <property type="entry name" value="Ribosomal_L30"/>
    <property type="match status" value="1"/>
</dbReference>
<keyword evidence="2" id="KW-0689">Ribosomal protein</keyword>
<evidence type="ECO:0000313" key="5">
    <source>
        <dbReference type="EMBL" id="SUZ74422.1"/>
    </source>
</evidence>
<dbReference type="EMBL" id="UINC01001210">
    <property type="protein sequence ID" value="SUZ74422.1"/>
    <property type="molecule type" value="Genomic_DNA"/>
</dbReference>
<proteinExistence type="inferred from homology"/>
<keyword evidence="3" id="KW-0687">Ribonucleoprotein</keyword>
<dbReference type="InterPro" id="IPR036919">
    <property type="entry name" value="Ribo_uL30_ferredoxin-like_sf"/>
</dbReference>
<sequence length="62" mass="6650">MAVKTVTIKLIKSPTGRLKKHKACVAGLGLRRIGDEVKVEDTASVRGMIDKIDYLIKVGGGN</sequence>
<reference evidence="5" key="1">
    <citation type="submission" date="2018-05" db="EMBL/GenBank/DDBJ databases">
        <authorList>
            <person name="Lanie J.A."/>
            <person name="Ng W.-L."/>
            <person name="Kazmierczak K.M."/>
            <person name="Andrzejewski T.M."/>
            <person name="Davidsen T.M."/>
            <person name="Wayne K.J."/>
            <person name="Tettelin H."/>
            <person name="Glass J.I."/>
            <person name="Rusch D."/>
            <person name="Podicherti R."/>
            <person name="Tsui H.-C.T."/>
            <person name="Winkler M.E."/>
        </authorList>
    </citation>
    <scope>NUCLEOTIDE SEQUENCE</scope>
</reference>
<evidence type="ECO:0000256" key="3">
    <source>
        <dbReference type="ARBA" id="ARBA00023274"/>
    </source>
</evidence>
<dbReference type="Pfam" id="PF00327">
    <property type="entry name" value="Ribosomal_L30"/>
    <property type="match status" value="1"/>
</dbReference>
<dbReference type="Gene3D" id="3.30.1390.20">
    <property type="entry name" value="Ribosomal protein L30, ferredoxin-like fold domain"/>
    <property type="match status" value="1"/>
</dbReference>
<evidence type="ECO:0000259" key="4">
    <source>
        <dbReference type="Pfam" id="PF00327"/>
    </source>
</evidence>
<dbReference type="SUPFAM" id="SSF55129">
    <property type="entry name" value="Ribosomal protein L30p/L7e"/>
    <property type="match status" value="1"/>
</dbReference>
<gene>
    <name evidence="5" type="ORF">METZ01_LOCUS27276</name>
</gene>
<dbReference type="AlphaFoldDB" id="A0A381Q544"/>
<evidence type="ECO:0000256" key="2">
    <source>
        <dbReference type="ARBA" id="ARBA00022980"/>
    </source>
</evidence>
<dbReference type="NCBIfam" id="TIGR01308">
    <property type="entry name" value="rpmD_bact"/>
    <property type="match status" value="1"/>
</dbReference>
<dbReference type="PIRSF" id="PIRSF002211">
    <property type="entry name" value="Ribosomal_L30_bac-type"/>
    <property type="match status" value="1"/>
</dbReference>
<evidence type="ECO:0000256" key="1">
    <source>
        <dbReference type="ARBA" id="ARBA00007594"/>
    </source>
</evidence>
<comment type="similarity">
    <text evidence="1">Belongs to the universal ribosomal protein uL30 family.</text>
</comment>
<dbReference type="InterPro" id="IPR016082">
    <property type="entry name" value="Ribosomal_uL30_ferredoxin-like"/>
</dbReference>
<accession>A0A381Q544</accession>
<feature type="domain" description="Large ribosomal subunit protein uL30-like ferredoxin-like fold" evidence="4">
    <location>
        <begin position="7"/>
        <end position="56"/>
    </location>
</feature>
<dbReference type="InterPro" id="IPR005996">
    <property type="entry name" value="Ribosomal_uL30_bac-type"/>
</dbReference>
<dbReference type="GO" id="GO:0003735">
    <property type="term" value="F:structural constituent of ribosome"/>
    <property type="evidence" value="ECO:0007669"/>
    <property type="project" value="InterPro"/>
</dbReference>
<name>A0A381Q544_9ZZZZ</name>
<dbReference type="GO" id="GO:0006412">
    <property type="term" value="P:translation"/>
    <property type="evidence" value="ECO:0007669"/>
    <property type="project" value="InterPro"/>
</dbReference>
<organism evidence="5">
    <name type="scientific">marine metagenome</name>
    <dbReference type="NCBI Taxonomy" id="408172"/>
    <lineage>
        <taxon>unclassified sequences</taxon>
        <taxon>metagenomes</taxon>
        <taxon>ecological metagenomes</taxon>
    </lineage>
</organism>
<dbReference type="GO" id="GO:0015934">
    <property type="term" value="C:large ribosomal subunit"/>
    <property type="evidence" value="ECO:0007669"/>
    <property type="project" value="InterPro"/>
</dbReference>
<protein>
    <recommendedName>
        <fullName evidence="4">Large ribosomal subunit protein uL30-like ferredoxin-like fold domain-containing protein</fullName>
    </recommendedName>
</protein>